<dbReference type="EMBL" id="UFXL01000001">
    <property type="protein sequence ID" value="SUY78324.1"/>
    <property type="molecule type" value="Genomic_DNA"/>
</dbReference>
<sequence>MALAHFRKEPVLKQLAALGMEPGQPLTTAELTAELKEASRKQEALLKSIGYKPEKLSPGSLSRCSQAAPFPI</sequence>
<reference evidence="1 2" key="1">
    <citation type="submission" date="2018-06" db="EMBL/GenBank/DDBJ databases">
        <authorList>
            <consortium name="Pathogen Informatics"/>
            <person name="Doyle S."/>
        </authorList>
    </citation>
    <scope>NUCLEOTIDE SEQUENCE [LARGE SCALE GENOMIC DNA]</scope>
    <source>
        <strain evidence="1 2">NCTC10698</strain>
    </source>
</reference>
<evidence type="ECO:0000313" key="2">
    <source>
        <dbReference type="Proteomes" id="UP000255070"/>
    </source>
</evidence>
<proteinExistence type="predicted"/>
<gene>
    <name evidence="1" type="ORF">NCTC10698_03238</name>
</gene>
<protein>
    <submittedName>
        <fullName evidence="1">Uncharacterized protein</fullName>
    </submittedName>
</protein>
<accession>A0A8B4S569</accession>
<evidence type="ECO:0000313" key="1">
    <source>
        <dbReference type="EMBL" id="SUY78324.1"/>
    </source>
</evidence>
<dbReference type="Proteomes" id="UP000255070">
    <property type="component" value="Unassembled WGS sequence"/>
</dbReference>
<name>A0A8B4S569_COMTE</name>
<dbReference type="AlphaFoldDB" id="A0A8B4S569"/>
<keyword evidence="2" id="KW-1185">Reference proteome</keyword>
<comment type="caution">
    <text evidence="1">The sequence shown here is derived from an EMBL/GenBank/DDBJ whole genome shotgun (WGS) entry which is preliminary data.</text>
</comment>
<organism evidence="1 2">
    <name type="scientific">Comamonas testosteroni</name>
    <name type="common">Pseudomonas testosteroni</name>
    <dbReference type="NCBI Taxonomy" id="285"/>
    <lineage>
        <taxon>Bacteria</taxon>
        <taxon>Pseudomonadati</taxon>
        <taxon>Pseudomonadota</taxon>
        <taxon>Betaproteobacteria</taxon>
        <taxon>Burkholderiales</taxon>
        <taxon>Comamonadaceae</taxon>
        <taxon>Comamonas</taxon>
    </lineage>
</organism>